<dbReference type="Proteomes" id="UP001176059">
    <property type="component" value="Unassembled WGS sequence"/>
</dbReference>
<feature type="region of interest" description="Disordered" evidence="1">
    <location>
        <begin position="1289"/>
        <end position="1308"/>
    </location>
</feature>
<gene>
    <name evidence="2" type="ORF">DFJ43DRAFT_1040523</name>
</gene>
<feature type="compositionally biased region" description="Polar residues" evidence="1">
    <location>
        <begin position="760"/>
        <end position="785"/>
    </location>
</feature>
<sequence length="1535" mass="169075">MANAGYGKPGLSRSRMCGGVGNSFESCRSRGCAGGAQEMKASISPQAEDAGGVENSFGGAQEMKARNSFESCRSRGCAGGAQEMKASISPQAEDAGGVENSFGGAQEMKARNSFESCRRNPPHQDALSVYEFVVSIVSNYSSNHNPPQDALSVDEFAVSIVSNGLMTFSMSNTLQCVNETNRSLRGYQLDKKAEGPMKEPKNHKKLSCTMADSTRDVERQVFILDEAEEELDWGDEDEDALSAPDVLVREEQERARQKAESVKLKDRSERSLLENVVSRWEQRLNETAADETQNPINPRRKHHPLAPSTPSPSPSRASLPPEPPAPVLHLGNAGTSHPALQSLPVPPSSPHPSPAAPEARSTSLALPAYPPSTESPGDIALAAPKAKAPAPTPSAHTQSSEGSGEVSLAASEVKSSPVSATLSHPPPLHAPSPEGSRDVFLPAPQVKLTSPAPRAQSPSVQSPSPGTDGDLSLPSPESQLLFLAPAPSMEGSGTVSRAAQDNSFLMDVDPPQREDPLSENGEGDIPMAKQTSGKVKVVIDDHEDSADEFESEHNISDMTNEQHELAKWIKEHNIPTSGPFPYHVYHVRCKRGSERAIVERINEDIACGTVSLDLIRAAFISQFPGGFYLQARSMLPGNVPLALYLNLFPNLIHPRGKKFSVSDGTLDNPPSTIEQLREEWDQLRLGMPLHTLVDDLSGTEDSKRMFYGNIFRPGTWVVPTKGLYRGDTGLVVFDDFNEIDEETECLVLLIPRAKFPESHPLNTSNSPLHPTNPSSRRKVVSQSAADNVDIEITPSDRQSQFRLPDFERAGYPLLIEPRVPKMTSSAKYQPKKRPLQLHSSIDFRRDVETQWKAACTLSPKLKGVKFEARCFQRCENAMACQHELPFQKRFIFDRLVLRGGLALVPHKFGDLKIAESIDDGLLRTFLQYPNADVLPSRLPPSLSWSFTSGETVIYVPEGTELQDVVKGDEGVIQRDGSLECEVLFSRSQVNVSVLKRHLRKTWRLAQVVELSPHTPEVVLRKREQLGYSGVSTLHEDHFMPAGQTGIITKVRLDEVDVWITGINSICTVHPNSVREVVESSVSPGLESRFQPRLSNVGATIALKPSLLGIQRDGNLDQKADLAEIADSFISHEVNRFDLRRGEYRAQNRSTATTSMLTSVDQMSSFLNPTIPSTLFGYVATEGVVPRTEYTGQIPWMHVEVKPISGERKGYLGRVYDVKSEWKNTKSGLLVLIRFQTPSLVGNLDEWYDYDHLRRADNGGFIHESTFTKKISSYFNFSKGYIPRHREDDLPVTNLSTDPTNADGSRTPKSHWTAIDYSVPAWDPSSRTPNPYASSSSLTMSTPPAKHWILDSRICKGLGGREIWVNVRSEKDPVRISLHVGSSGEIEISYQDSHVGGRKVNVARRSVDYRAILSNPRCSKVTKGHSASGLYIICEGEHTGKLVRRANYFAEQNLWVLQVMRSVFHPDRRKHYSVEVDTDDLVLKRIPGNDLAMVHEARSDSEAGNQLMCIIRKASGGNTNGYDMDGHGRIVKSGRP</sequence>
<protein>
    <recommendedName>
        <fullName evidence="4">Chromatin elongation factor spt5</fullName>
    </recommendedName>
</protein>
<feature type="region of interest" description="Disordered" evidence="1">
    <location>
        <begin position="284"/>
        <end position="476"/>
    </location>
</feature>
<feature type="region of interest" description="Disordered" evidence="1">
    <location>
        <begin position="506"/>
        <end position="527"/>
    </location>
</feature>
<feature type="compositionally biased region" description="Pro residues" evidence="1">
    <location>
        <begin position="344"/>
        <end position="355"/>
    </location>
</feature>
<proteinExistence type="predicted"/>
<name>A0AA38JGQ5_9AGAR</name>
<evidence type="ECO:0008006" key="4">
    <source>
        <dbReference type="Google" id="ProtNLM"/>
    </source>
</evidence>
<feature type="compositionally biased region" description="Polar residues" evidence="1">
    <location>
        <begin position="1292"/>
        <end position="1303"/>
    </location>
</feature>
<evidence type="ECO:0000313" key="3">
    <source>
        <dbReference type="Proteomes" id="UP001176059"/>
    </source>
</evidence>
<evidence type="ECO:0000313" key="2">
    <source>
        <dbReference type="EMBL" id="KAJ3730978.1"/>
    </source>
</evidence>
<organism evidence="2 3">
    <name type="scientific">Lentinula guzmanii</name>
    <dbReference type="NCBI Taxonomy" id="2804957"/>
    <lineage>
        <taxon>Eukaryota</taxon>
        <taxon>Fungi</taxon>
        <taxon>Dikarya</taxon>
        <taxon>Basidiomycota</taxon>
        <taxon>Agaricomycotina</taxon>
        <taxon>Agaricomycetes</taxon>
        <taxon>Agaricomycetidae</taxon>
        <taxon>Agaricales</taxon>
        <taxon>Marasmiineae</taxon>
        <taxon>Omphalotaceae</taxon>
        <taxon>Lentinula</taxon>
    </lineage>
</organism>
<comment type="caution">
    <text evidence="2">The sequence shown here is derived from an EMBL/GenBank/DDBJ whole genome shotgun (WGS) entry which is preliminary data.</text>
</comment>
<accession>A0AA38JGQ5</accession>
<reference evidence="2" key="1">
    <citation type="submission" date="2022-08" db="EMBL/GenBank/DDBJ databases">
        <authorList>
            <consortium name="DOE Joint Genome Institute"/>
            <person name="Min B."/>
            <person name="Sierra-Patev S."/>
            <person name="Naranjo-Ortiz M."/>
            <person name="Looney B."/>
            <person name="Konkel Z."/>
            <person name="Slot J.C."/>
            <person name="Sakamoto Y."/>
            <person name="Steenwyk J.L."/>
            <person name="Rokas A."/>
            <person name="Carro J."/>
            <person name="Camarero S."/>
            <person name="Ferreira P."/>
            <person name="Molpeceres G."/>
            <person name="Ruiz-duenas F.J."/>
            <person name="Serrano A."/>
            <person name="Henrissat B."/>
            <person name="Drula E."/>
            <person name="Hughes K.W."/>
            <person name="Mata J.L."/>
            <person name="Ishikawa N.K."/>
            <person name="Vargas-Isla R."/>
            <person name="Ushijima S."/>
            <person name="Smith C.A."/>
            <person name="Ahrendt S."/>
            <person name="Andreopoulos W."/>
            <person name="He G."/>
            <person name="LaButti K."/>
            <person name="Lipzen A."/>
            <person name="Ng V."/>
            <person name="Riley R."/>
            <person name="Sandor L."/>
            <person name="Barry K."/>
            <person name="Martinez A.T."/>
            <person name="Xiao Y."/>
            <person name="Gibbons J.G."/>
            <person name="Terashima K."/>
            <person name="Hibbett D.S."/>
            <person name="Grigoriev I.V."/>
        </authorList>
    </citation>
    <scope>NUCLEOTIDE SEQUENCE</scope>
    <source>
        <strain evidence="2">ET3784</strain>
    </source>
</reference>
<feature type="compositionally biased region" description="Polar residues" evidence="1">
    <location>
        <begin position="456"/>
        <end position="465"/>
    </location>
</feature>
<feature type="compositionally biased region" description="Low complexity" evidence="1">
    <location>
        <begin position="380"/>
        <end position="395"/>
    </location>
</feature>
<dbReference type="EMBL" id="JANVFO010000034">
    <property type="protein sequence ID" value="KAJ3730978.1"/>
    <property type="molecule type" value="Genomic_DNA"/>
</dbReference>
<keyword evidence="3" id="KW-1185">Reference proteome</keyword>
<evidence type="ECO:0000256" key="1">
    <source>
        <dbReference type="SAM" id="MobiDB-lite"/>
    </source>
</evidence>
<feature type="region of interest" description="Disordered" evidence="1">
    <location>
        <begin position="759"/>
        <end position="787"/>
    </location>
</feature>
<reference evidence="2" key="2">
    <citation type="journal article" date="2023" name="Proc. Natl. Acad. Sci. U.S.A.">
        <title>A global phylogenomic analysis of the shiitake genus Lentinula.</title>
        <authorList>
            <person name="Sierra-Patev S."/>
            <person name="Min B."/>
            <person name="Naranjo-Ortiz M."/>
            <person name="Looney B."/>
            <person name="Konkel Z."/>
            <person name="Slot J.C."/>
            <person name="Sakamoto Y."/>
            <person name="Steenwyk J.L."/>
            <person name="Rokas A."/>
            <person name="Carro J."/>
            <person name="Camarero S."/>
            <person name="Ferreira P."/>
            <person name="Molpeceres G."/>
            <person name="Ruiz-Duenas F.J."/>
            <person name="Serrano A."/>
            <person name="Henrissat B."/>
            <person name="Drula E."/>
            <person name="Hughes K.W."/>
            <person name="Mata J.L."/>
            <person name="Ishikawa N.K."/>
            <person name="Vargas-Isla R."/>
            <person name="Ushijima S."/>
            <person name="Smith C.A."/>
            <person name="Donoghue J."/>
            <person name="Ahrendt S."/>
            <person name="Andreopoulos W."/>
            <person name="He G."/>
            <person name="LaButti K."/>
            <person name="Lipzen A."/>
            <person name="Ng V."/>
            <person name="Riley R."/>
            <person name="Sandor L."/>
            <person name="Barry K."/>
            <person name="Martinez A.T."/>
            <person name="Xiao Y."/>
            <person name="Gibbons J.G."/>
            <person name="Terashima K."/>
            <person name="Grigoriev I.V."/>
            <person name="Hibbett D."/>
        </authorList>
    </citation>
    <scope>NUCLEOTIDE SEQUENCE</scope>
    <source>
        <strain evidence="2">ET3784</strain>
    </source>
</reference>